<keyword evidence="3" id="KW-1185">Reference proteome</keyword>
<dbReference type="HOGENOM" id="CLU_2518724_0_0_1"/>
<dbReference type="InParanoid" id="A0A0C3EWR6"/>
<dbReference type="EMBL" id="KN833029">
    <property type="protein sequence ID" value="KIM76965.1"/>
    <property type="molecule type" value="Genomic_DNA"/>
</dbReference>
<reference evidence="2 3" key="1">
    <citation type="submission" date="2014-04" db="EMBL/GenBank/DDBJ databases">
        <authorList>
            <consortium name="DOE Joint Genome Institute"/>
            <person name="Kuo A."/>
            <person name="Tarkka M."/>
            <person name="Buscot F."/>
            <person name="Kohler A."/>
            <person name="Nagy L.G."/>
            <person name="Floudas D."/>
            <person name="Copeland A."/>
            <person name="Barry K.W."/>
            <person name="Cichocki N."/>
            <person name="Veneault-Fourrey C."/>
            <person name="LaButti K."/>
            <person name="Lindquist E.A."/>
            <person name="Lipzen A."/>
            <person name="Lundell T."/>
            <person name="Morin E."/>
            <person name="Murat C."/>
            <person name="Sun H."/>
            <person name="Tunlid A."/>
            <person name="Henrissat B."/>
            <person name="Grigoriev I.V."/>
            <person name="Hibbett D.S."/>
            <person name="Martin F."/>
            <person name="Nordberg H.P."/>
            <person name="Cantor M.N."/>
            <person name="Hua S.X."/>
        </authorList>
    </citation>
    <scope>NUCLEOTIDE SEQUENCE [LARGE SCALE GENOMIC DNA]</scope>
    <source>
        <strain evidence="2 3">F 1598</strain>
    </source>
</reference>
<name>A0A0C3EWR6_PILCF</name>
<dbReference type="OrthoDB" id="3260094at2759"/>
<protein>
    <recommendedName>
        <fullName evidence="1">Fungal-type protein kinase domain-containing protein</fullName>
    </recommendedName>
</protein>
<sequence length="85" mass="10112">KDVRKVVRSMHHVLRSDPCRRFTFGFTVENVNMRMWFAGRSAVFVTTPFNFMTEHELLISFVLSFVYTKPEELGWDPTITRQQIQ</sequence>
<gene>
    <name evidence="2" type="ORF">PILCRDRAFT_52102</name>
</gene>
<dbReference type="Proteomes" id="UP000054166">
    <property type="component" value="Unassembled WGS sequence"/>
</dbReference>
<evidence type="ECO:0000313" key="2">
    <source>
        <dbReference type="EMBL" id="KIM76965.1"/>
    </source>
</evidence>
<dbReference type="InterPro" id="IPR040976">
    <property type="entry name" value="Pkinase_fungal"/>
</dbReference>
<reference evidence="3" key="2">
    <citation type="submission" date="2015-01" db="EMBL/GenBank/DDBJ databases">
        <title>Evolutionary Origins and Diversification of the Mycorrhizal Mutualists.</title>
        <authorList>
            <consortium name="DOE Joint Genome Institute"/>
            <consortium name="Mycorrhizal Genomics Consortium"/>
            <person name="Kohler A."/>
            <person name="Kuo A."/>
            <person name="Nagy L.G."/>
            <person name="Floudas D."/>
            <person name="Copeland A."/>
            <person name="Barry K.W."/>
            <person name="Cichocki N."/>
            <person name="Veneault-Fourrey C."/>
            <person name="LaButti K."/>
            <person name="Lindquist E.A."/>
            <person name="Lipzen A."/>
            <person name="Lundell T."/>
            <person name="Morin E."/>
            <person name="Murat C."/>
            <person name="Riley R."/>
            <person name="Ohm R."/>
            <person name="Sun H."/>
            <person name="Tunlid A."/>
            <person name="Henrissat B."/>
            <person name="Grigoriev I.V."/>
            <person name="Hibbett D.S."/>
            <person name="Martin F."/>
        </authorList>
    </citation>
    <scope>NUCLEOTIDE SEQUENCE [LARGE SCALE GENOMIC DNA]</scope>
    <source>
        <strain evidence="3">F 1598</strain>
    </source>
</reference>
<dbReference type="AlphaFoldDB" id="A0A0C3EWR6"/>
<accession>A0A0C3EWR6</accession>
<proteinExistence type="predicted"/>
<evidence type="ECO:0000313" key="3">
    <source>
        <dbReference type="Proteomes" id="UP000054166"/>
    </source>
</evidence>
<dbReference type="Pfam" id="PF17667">
    <property type="entry name" value="Pkinase_fungal"/>
    <property type="match status" value="1"/>
</dbReference>
<feature type="non-terminal residue" evidence="2">
    <location>
        <position position="1"/>
    </location>
</feature>
<organism evidence="2 3">
    <name type="scientific">Piloderma croceum (strain F 1598)</name>
    <dbReference type="NCBI Taxonomy" id="765440"/>
    <lineage>
        <taxon>Eukaryota</taxon>
        <taxon>Fungi</taxon>
        <taxon>Dikarya</taxon>
        <taxon>Basidiomycota</taxon>
        <taxon>Agaricomycotina</taxon>
        <taxon>Agaricomycetes</taxon>
        <taxon>Agaricomycetidae</taxon>
        <taxon>Atheliales</taxon>
        <taxon>Atheliaceae</taxon>
        <taxon>Piloderma</taxon>
    </lineage>
</organism>
<feature type="non-terminal residue" evidence="2">
    <location>
        <position position="85"/>
    </location>
</feature>
<dbReference type="STRING" id="765440.A0A0C3EWR6"/>
<feature type="domain" description="Fungal-type protein kinase" evidence="1">
    <location>
        <begin position="2"/>
        <end position="82"/>
    </location>
</feature>
<evidence type="ECO:0000259" key="1">
    <source>
        <dbReference type="Pfam" id="PF17667"/>
    </source>
</evidence>